<feature type="domain" description="MacB-like periplasmic core" evidence="8">
    <location>
        <begin position="20"/>
        <end position="239"/>
    </location>
</feature>
<dbReference type="InterPro" id="IPR003838">
    <property type="entry name" value="ABC3_permease_C"/>
</dbReference>
<evidence type="ECO:0000256" key="6">
    <source>
        <dbReference type="SAM" id="Phobius"/>
    </source>
</evidence>
<dbReference type="PANTHER" id="PTHR30572">
    <property type="entry name" value="MEMBRANE COMPONENT OF TRANSPORTER-RELATED"/>
    <property type="match status" value="1"/>
</dbReference>
<feature type="transmembrane region" description="Helical" evidence="6">
    <location>
        <begin position="327"/>
        <end position="353"/>
    </location>
</feature>
<protein>
    <submittedName>
        <fullName evidence="9">ABC transporter permease</fullName>
    </submittedName>
</protein>
<evidence type="ECO:0000259" key="7">
    <source>
        <dbReference type="Pfam" id="PF02687"/>
    </source>
</evidence>
<dbReference type="Pfam" id="PF12704">
    <property type="entry name" value="MacB_PCD"/>
    <property type="match status" value="1"/>
</dbReference>
<evidence type="ECO:0000259" key="8">
    <source>
        <dbReference type="Pfam" id="PF12704"/>
    </source>
</evidence>
<accession>A0ABT8KUT2</accession>
<dbReference type="EMBL" id="JAUJEA010000010">
    <property type="protein sequence ID" value="MDN5204133.1"/>
    <property type="molecule type" value="Genomic_DNA"/>
</dbReference>
<feature type="transmembrane region" description="Helical" evidence="6">
    <location>
        <begin position="373"/>
        <end position="398"/>
    </location>
</feature>
<comment type="subcellular location">
    <subcellularLocation>
        <location evidence="1">Cell membrane</location>
        <topology evidence="1">Multi-pass membrane protein</topology>
    </subcellularLocation>
</comment>
<keyword evidence="4 6" id="KW-1133">Transmembrane helix</keyword>
<dbReference type="InterPro" id="IPR025857">
    <property type="entry name" value="MacB_PCD"/>
</dbReference>
<feature type="domain" description="ABC3 transporter permease C-terminal" evidence="7">
    <location>
        <begin position="286"/>
        <end position="399"/>
    </location>
</feature>
<reference evidence="9" key="1">
    <citation type="submission" date="2023-06" db="EMBL/GenBank/DDBJ databases">
        <title>Genomic of Parafulvivirga corallium.</title>
        <authorList>
            <person name="Wang G."/>
        </authorList>
    </citation>
    <scope>NUCLEOTIDE SEQUENCE</scope>
    <source>
        <strain evidence="9">BMA10</strain>
    </source>
</reference>
<feature type="transmembrane region" description="Helical" evidence="6">
    <location>
        <begin position="21"/>
        <end position="41"/>
    </location>
</feature>
<evidence type="ECO:0000313" key="10">
    <source>
        <dbReference type="Proteomes" id="UP001172082"/>
    </source>
</evidence>
<feature type="transmembrane region" description="Helical" evidence="6">
    <location>
        <begin position="759"/>
        <end position="780"/>
    </location>
</feature>
<comment type="caution">
    <text evidence="9">The sequence shown here is derived from an EMBL/GenBank/DDBJ whole genome shotgun (WGS) entry which is preliminary data.</text>
</comment>
<evidence type="ECO:0000256" key="5">
    <source>
        <dbReference type="ARBA" id="ARBA00023136"/>
    </source>
</evidence>
<keyword evidence="3 6" id="KW-0812">Transmembrane</keyword>
<feature type="domain" description="ABC3 transporter permease C-terminal" evidence="7">
    <location>
        <begin position="678"/>
        <end position="791"/>
    </location>
</feature>
<evidence type="ECO:0000256" key="1">
    <source>
        <dbReference type="ARBA" id="ARBA00004651"/>
    </source>
</evidence>
<evidence type="ECO:0000313" key="9">
    <source>
        <dbReference type="EMBL" id="MDN5204133.1"/>
    </source>
</evidence>
<organism evidence="9 10">
    <name type="scientific">Splendidivirga corallicola</name>
    <dbReference type="NCBI Taxonomy" id="3051826"/>
    <lineage>
        <taxon>Bacteria</taxon>
        <taxon>Pseudomonadati</taxon>
        <taxon>Bacteroidota</taxon>
        <taxon>Cytophagia</taxon>
        <taxon>Cytophagales</taxon>
        <taxon>Splendidivirgaceae</taxon>
        <taxon>Splendidivirga</taxon>
    </lineage>
</organism>
<feature type="transmembrane region" description="Helical" evidence="6">
    <location>
        <begin position="675"/>
        <end position="700"/>
    </location>
</feature>
<feature type="transmembrane region" description="Helical" evidence="6">
    <location>
        <begin position="419"/>
        <end position="443"/>
    </location>
</feature>
<evidence type="ECO:0000256" key="3">
    <source>
        <dbReference type="ARBA" id="ARBA00022692"/>
    </source>
</evidence>
<dbReference type="Pfam" id="PF02687">
    <property type="entry name" value="FtsX"/>
    <property type="match status" value="2"/>
</dbReference>
<dbReference type="RefSeq" id="WP_346754157.1">
    <property type="nucleotide sequence ID" value="NZ_JAUJEA010000010.1"/>
</dbReference>
<feature type="transmembrane region" description="Helical" evidence="6">
    <location>
        <begin position="727"/>
        <end position="747"/>
    </location>
</feature>
<name>A0ABT8KUT2_9BACT</name>
<sequence>MFKTYLKTTFRNLLKRKGLSLINILGLSIGMAAFLIIIQYVRFETSYERFHEKAEDIFRVTVDRYKAGELVIQDAESHPVLGPMLKEKMPEVKDFFRMHDRELSVLKVGEQLFNESRLYFADPSVFSIFSLKTLYGNTSVALHNPWEIVLTKSMAKKYFGKENAVNEVISLVNDKTTPLKVVGVIEDIPPNTHLKFDFLLSFSSLKELGYDPEWNGNNEFTFLLMEPGTAVTAFNEKLASFSKELKEKIGETIFVSERITDIHLYSNKTYEPETNGDARTVYFMLIIAFFTVLIAWVNYLNLSTARAMERAHEVGVKKVVGSSKNQLIFQFLLESAIMNFLALVIAFNLVLSVMPIFRNISGQPIVLNLTGDYIFWLLLGGLFIVGTILSGLYPAFVLSSFRPASILKGKLKNSKSGFLLRKGLVVFQFAVTVILMVGTFTVVRQLGYLRDQDLGMDIDQVLVVEHPLEIRGDSLGPDKMDVLRNRFLENKAVQRMGRSGIVPGFSHKFLNSTTGVRRRGTEETDGVHTYYHFGIDAYFIPSLDMKIIAGRNFEDRDRNRGQVIANEEAIRLMGFTSPEEAIGQYITFGDSTRIIGVIKNYHHQSLKLAVDPMLYWYSRSGFFSSVKVKTENIKETISELKGIFKDTFKNSPFSYFFLDDKFDQQYRADIRFGQVFGLFAGLAIFIACLGLFGLSSFTVLQRAKEISIRKVIGATTSNVLMLLTKDYMKLVIIACVIAIPIANYFVSEWLDNFAFKVNLSWWLFAIPGLLVLMVAAIAVASQSFKAATENPVKRLRSE</sequence>
<dbReference type="PANTHER" id="PTHR30572:SF18">
    <property type="entry name" value="ABC-TYPE MACROLIDE FAMILY EXPORT SYSTEM PERMEASE COMPONENT 2"/>
    <property type="match status" value="1"/>
</dbReference>
<feature type="transmembrane region" description="Helical" evidence="6">
    <location>
        <begin position="281"/>
        <end position="300"/>
    </location>
</feature>
<dbReference type="Proteomes" id="UP001172082">
    <property type="component" value="Unassembled WGS sequence"/>
</dbReference>
<evidence type="ECO:0000256" key="2">
    <source>
        <dbReference type="ARBA" id="ARBA00022475"/>
    </source>
</evidence>
<evidence type="ECO:0000256" key="4">
    <source>
        <dbReference type="ARBA" id="ARBA00022989"/>
    </source>
</evidence>
<keyword evidence="10" id="KW-1185">Reference proteome</keyword>
<keyword evidence="2" id="KW-1003">Cell membrane</keyword>
<keyword evidence="5 6" id="KW-0472">Membrane</keyword>
<proteinExistence type="predicted"/>
<gene>
    <name evidence="9" type="ORF">QQ008_22260</name>
</gene>
<dbReference type="InterPro" id="IPR050250">
    <property type="entry name" value="Macrolide_Exporter_MacB"/>
</dbReference>